<evidence type="ECO:0000313" key="1">
    <source>
        <dbReference type="EMBL" id="MBO1868416.1"/>
    </source>
</evidence>
<sequence length="124" mass="14326">MSPSWVANEAMIELDGGHIAPPLVYLGCHLELRQIARSVLRTRFDDRAESDDGEPRQHELFPDLQWRYPTARSARSAEPEYVLLDDMSDEDAAYNVARLRREGRAKLAHADALEAWKRRRRRVA</sequence>
<accession>A0A939MES3</accession>
<dbReference type="EMBL" id="JAGEMI010000001">
    <property type="protein sequence ID" value="MBO1868416.1"/>
    <property type="molecule type" value="Genomic_DNA"/>
</dbReference>
<gene>
    <name evidence="1" type="ORF">J4G43_48775</name>
</gene>
<dbReference type="AlphaFoldDB" id="A0A939MES3"/>
<organism evidence="1">
    <name type="scientific">Bradyrhizobium barranii subsp. barranii</name>
    <dbReference type="NCBI Taxonomy" id="2823807"/>
    <lineage>
        <taxon>Bacteria</taxon>
        <taxon>Pseudomonadati</taxon>
        <taxon>Pseudomonadota</taxon>
        <taxon>Alphaproteobacteria</taxon>
        <taxon>Hyphomicrobiales</taxon>
        <taxon>Nitrobacteraceae</taxon>
        <taxon>Bradyrhizobium</taxon>
        <taxon>Bradyrhizobium barranii</taxon>
    </lineage>
</organism>
<proteinExistence type="predicted"/>
<name>A0A939MES3_9BRAD</name>
<reference evidence="1" key="1">
    <citation type="submission" date="2021-03" db="EMBL/GenBank/DDBJ databases">
        <title>Whole Genome Sequence of Bradyrhizobium sp. Strain 144S4.</title>
        <authorList>
            <person name="Bromfield E.S.P."/>
            <person name="Cloutier S."/>
        </authorList>
    </citation>
    <scope>NUCLEOTIDE SEQUENCE [LARGE SCALE GENOMIC DNA]</scope>
    <source>
        <strain evidence="1">144S4</strain>
    </source>
</reference>
<comment type="caution">
    <text evidence="1">The sequence shown here is derived from an EMBL/GenBank/DDBJ whole genome shotgun (WGS) entry which is preliminary data.</text>
</comment>
<protein>
    <submittedName>
        <fullName evidence="1">Uncharacterized protein</fullName>
    </submittedName>
</protein>